<protein>
    <submittedName>
        <fullName evidence="1">Uncharacterized protein</fullName>
    </submittedName>
</protein>
<proteinExistence type="predicted"/>
<dbReference type="EMBL" id="LAZR01018057">
    <property type="protein sequence ID" value="KKL97884.1"/>
    <property type="molecule type" value="Genomic_DNA"/>
</dbReference>
<sequence length="126" mass="14876">ETLPKFKDIIGLYAGKEPADKKSTTECRKNCDVYNDWQTLEAQNAGLVLDNAQLKAHIDRLEYTLIPELETKIKEFEAALNMEEAYSQFHPKIPYKWKYEKQLKRTKRQGRFIKKQVAKIKELKEE</sequence>
<reference evidence="1" key="1">
    <citation type="journal article" date="2015" name="Nature">
        <title>Complex archaea that bridge the gap between prokaryotes and eukaryotes.</title>
        <authorList>
            <person name="Spang A."/>
            <person name="Saw J.H."/>
            <person name="Jorgensen S.L."/>
            <person name="Zaremba-Niedzwiedzka K."/>
            <person name="Martijn J."/>
            <person name="Lind A.E."/>
            <person name="van Eijk R."/>
            <person name="Schleper C."/>
            <person name="Guy L."/>
            <person name="Ettema T.J."/>
        </authorList>
    </citation>
    <scope>NUCLEOTIDE SEQUENCE</scope>
</reference>
<accession>A0A0F9GGD8</accession>
<feature type="non-terminal residue" evidence="1">
    <location>
        <position position="1"/>
    </location>
</feature>
<gene>
    <name evidence="1" type="ORF">LCGC14_1829900</name>
</gene>
<organism evidence="1">
    <name type="scientific">marine sediment metagenome</name>
    <dbReference type="NCBI Taxonomy" id="412755"/>
    <lineage>
        <taxon>unclassified sequences</taxon>
        <taxon>metagenomes</taxon>
        <taxon>ecological metagenomes</taxon>
    </lineage>
</organism>
<comment type="caution">
    <text evidence="1">The sequence shown here is derived from an EMBL/GenBank/DDBJ whole genome shotgun (WGS) entry which is preliminary data.</text>
</comment>
<evidence type="ECO:0000313" key="1">
    <source>
        <dbReference type="EMBL" id="KKL97884.1"/>
    </source>
</evidence>
<dbReference type="AlphaFoldDB" id="A0A0F9GGD8"/>
<name>A0A0F9GGD8_9ZZZZ</name>